<protein>
    <recommendedName>
        <fullName evidence="12">C2H2-type domain-containing protein</fullName>
    </recommendedName>
</protein>
<dbReference type="Gene3D" id="3.30.160.60">
    <property type="entry name" value="Classic Zinc Finger"/>
    <property type="match status" value="2"/>
</dbReference>
<keyword evidence="7" id="KW-0862">Zinc</keyword>
<proteinExistence type="inferred from homology"/>
<evidence type="ECO:0000256" key="4">
    <source>
        <dbReference type="ARBA" id="ARBA00022723"/>
    </source>
</evidence>
<dbReference type="GO" id="GO:0008270">
    <property type="term" value="F:zinc ion binding"/>
    <property type="evidence" value="ECO:0007669"/>
    <property type="project" value="UniProtKB-KW"/>
</dbReference>
<comment type="similarity">
    <text evidence="3">Belongs to the krueppel C2H2-type zinc-finger protein family.</text>
</comment>
<evidence type="ECO:0000256" key="7">
    <source>
        <dbReference type="ARBA" id="ARBA00022833"/>
    </source>
</evidence>
<dbReference type="SMART" id="SM00355">
    <property type="entry name" value="ZnF_C2H2"/>
    <property type="match status" value="2"/>
</dbReference>
<dbReference type="GO" id="GO:0000978">
    <property type="term" value="F:RNA polymerase II cis-regulatory region sequence-specific DNA binding"/>
    <property type="evidence" value="ECO:0007669"/>
    <property type="project" value="TreeGrafter"/>
</dbReference>
<keyword evidence="14" id="KW-1185">Reference proteome</keyword>
<evidence type="ECO:0000256" key="10">
    <source>
        <dbReference type="PROSITE-ProRule" id="PRU00042"/>
    </source>
</evidence>
<sequence length="180" mass="20628">MASPKVGRYVCPIFSPCTVRYGLGTFCCWTNQSPTLGHQTILSGYKPLIMDTESQPHRSKADKPMEDSNTSTEVTKKKASKKAKRKLDTSDKSAARRNKEGKVIVKERIREKERNSCNKCGKRLATPHTLERHMAIHCEGSRNTYPCYECGKTFFENRKLKAHQKLHVREKNYSYVKVKS</sequence>
<feature type="compositionally biased region" description="Basic and acidic residues" evidence="11">
    <location>
        <begin position="54"/>
        <end position="66"/>
    </location>
</feature>
<dbReference type="InterPro" id="IPR013087">
    <property type="entry name" value="Znf_C2H2_type"/>
</dbReference>
<evidence type="ECO:0000256" key="8">
    <source>
        <dbReference type="ARBA" id="ARBA00023125"/>
    </source>
</evidence>
<evidence type="ECO:0000313" key="14">
    <source>
        <dbReference type="Proteomes" id="UP000824782"/>
    </source>
</evidence>
<dbReference type="PROSITE" id="PS50157">
    <property type="entry name" value="ZINC_FINGER_C2H2_2"/>
    <property type="match status" value="2"/>
</dbReference>
<evidence type="ECO:0000256" key="9">
    <source>
        <dbReference type="ARBA" id="ARBA00023242"/>
    </source>
</evidence>
<evidence type="ECO:0000256" key="1">
    <source>
        <dbReference type="ARBA" id="ARBA00003767"/>
    </source>
</evidence>
<evidence type="ECO:0000256" key="6">
    <source>
        <dbReference type="ARBA" id="ARBA00022771"/>
    </source>
</evidence>
<feature type="compositionally biased region" description="Basic and acidic residues" evidence="11">
    <location>
        <begin position="86"/>
        <end position="99"/>
    </location>
</feature>
<reference evidence="13" key="1">
    <citation type="thesis" date="2020" institute="ProQuest LLC" country="789 East Eisenhower Parkway, Ann Arbor, MI, USA">
        <title>Comparative Genomics and Chromosome Evolution.</title>
        <authorList>
            <person name="Mudd A.B."/>
        </authorList>
    </citation>
    <scope>NUCLEOTIDE SEQUENCE</scope>
    <source>
        <strain evidence="13">237g6f4</strain>
        <tissue evidence="13">Blood</tissue>
    </source>
</reference>
<keyword evidence="5" id="KW-0677">Repeat</keyword>
<evidence type="ECO:0000313" key="13">
    <source>
        <dbReference type="EMBL" id="KAG8538568.1"/>
    </source>
</evidence>
<keyword evidence="4" id="KW-0479">Metal-binding</keyword>
<comment type="caution">
    <text evidence="13">The sequence shown here is derived from an EMBL/GenBank/DDBJ whole genome shotgun (WGS) entry which is preliminary data.</text>
</comment>
<evidence type="ECO:0000256" key="11">
    <source>
        <dbReference type="SAM" id="MobiDB-lite"/>
    </source>
</evidence>
<accession>A0AAV6YX61</accession>
<dbReference type="PANTHER" id="PTHR23226:SF416">
    <property type="entry name" value="FI01424P"/>
    <property type="match status" value="1"/>
</dbReference>
<dbReference type="PROSITE" id="PS00028">
    <property type="entry name" value="ZINC_FINGER_C2H2_1"/>
    <property type="match status" value="1"/>
</dbReference>
<dbReference type="InterPro" id="IPR036236">
    <property type="entry name" value="Znf_C2H2_sf"/>
</dbReference>
<feature type="region of interest" description="Disordered" evidence="11">
    <location>
        <begin position="53"/>
        <end position="99"/>
    </location>
</feature>
<evidence type="ECO:0000256" key="2">
    <source>
        <dbReference type="ARBA" id="ARBA00004123"/>
    </source>
</evidence>
<dbReference type="PANTHER" id="PTHR23226">
    <property type="entry name" value="ZINC FINGER AND SCAN DOMAIN-CONTAINING"/>
    <property type="match status" value="1"/>
</dbReference>
<evidence type="ECO:0000259" key="12">
    <source>
        <dbReference type="PROSITE" id="PS50157"/>
    </source>
</evidence>
<dbReference type="AlphaFoldDB" id="A0AAV6YX61"/>
<organism evidence="13 14">
    <name type="scientific">Engystomops pustulosus</name>
    <name type="common">Tungara frog</name>
    <name type="synonym">Physalaemus pustulosus</name>
    <dbReference type="NCBI Taxonomy" id="76066"/>
    <lineage>
        <taxon>Eukaryota</taxon>
        <taxon>Metazoa</taxon>
        <taxon>Chordata</taxon>
        <taxon>Craniata</taxon>
        <taxon>Vertebrata</taxon>
        <taxon>Euteleostomi</taxon>
        <taxon>Amphibia</taxon>
        <taxon>Batrachia</taxon>
        <taxon>Anura</taxon>
        <taxon>Neobatrachia</taxon>
        <taxon>Hyloidea</taxon>
        <taxon>Leptodactylidae</taxon>
        <taxon>Leiuperinae</taxon>
        <taxon>Engystomops</taxon>
    </lineage>
</organism>
<feature type="domain" description="C2H2-type" evidence="12">
    <location>
        <begin position="145"/>
        <end position="172"/>
    </location>
</feature>
<dbReference type="SUPFAM" id="SSF57667">
    <property type="entry name" value="beta-beta-alpha zinc fingers"/>
    <property type="match status" value="1"/>
</dbReference>
<dbReference type="FunFam" id="3.30.160.60:FF:000100">
    <property type="entry name" value="Zinc finger 45-like"/>
    <property type="match status" value="1"/>
</dbReference>
<keyword evidence="6 10" id="KW-0863">Zinc-finger</keyword>
<evidence type="ECO:0000256" key="3">
    <source>
        <dbReference type="ARBA" id="ARBA00006991"/>
    </source>
</evidence>
<dbReference type="EMBL" id="WNYA01020089">
    <property type="protein sequence ID" value="KAG8538568.1"/>
    <property type="molecule type" value="Genomic_DNA"/>
</dbReference>
<comment type="subcellular location">
    <subcellularLocation>
        <location evidence="2">Nucleus</location>
    </subcellularLocation>
</comment>
<dbReference type="Proteomes" id="UP000824782">
    <property type="component" value="Unassembled WGS sequence"/>
</dbReference>
<dbReference type="GO" id="GO:0000981">
    <property type="term" value="F:DNA-binding transcription factor activity, RNA polymerase II-specific"/>
    <property type="evidence" value="ECO:0007669"/>
    <property type="project" value="TreeGrafter"/>
</dbReference>
<keyword evidence="9" id="KW-0539">Nucleus</keyword>
<dbReference type="GO" id="GO:0005634">
    <property type="term" value="C:nucleus"/>
    <property type="evidence" value="ECO:0007669"/>
    <property type="project" value="UniProtKB-SubCell"/>
</dbReference>
<keyword evidence="8" id="KW-0238">DNA-binding</keyword>
<feature type="domain" description="C2H2-type" evidence="12">
    <location>
        <begin position="115"/>
        <end position="137"/>
    </location>
</feature>
<evidence type="ECO:0000256" key="5">
    <source>
        <dbReference type="ARBA" id="ARBA00022737"/>
    </source>
</evidence>
<comment type="function">
    <text evidence="1">May be involved in transcriptional regulation.</text>
</comment>
<gene>
    <name evidence="13" type="ORF">GDO81_022423</name>
</gene>
<dbReference type="Pfam" id="PF00096">
    <property type="entry name" value="zf-C2H2"/>
    <property type="match status" value="2"/>
</dbReference>
<name>A0AAV6YX61_ENGPU</name>